<dbReference type="KEGG" id="aay:WYH_00453"/>
<dbReference type="InterPro" id="IPR003673">
    <property type="entry name" value="CoA-Trfase_fam_III"/>
</dbReference>
<accession>A0A0F7KQR1</accession>
<evidence type="ECO:0000313" key="2">
    <source>
        <dbReference type="EMBL" id="AKH41512.1"/>
    </source>
</evidence>
<evidence type="ECO:0000256" key="1">
    <source>
        <dbReference type="ARBA" id="ARBA00022679"/>
    </source>
</evidence>
<name>A0A0F7KQR1_9SPHN</name>
<reference evidence="2" key="1">
    <citation type="submission" date="2015-05" db="EMBL/GenBank/DDBJ databases">
        <title>The complete genome of Altererythrobacter atlanticus strain 26DY36.</title>
        <authorList>
            <person name="Wu Y.-H."/>
            <person name="Cheng H."/>
            <person name="Wu X.-W."/>
        </authorList>
    </citation>
    <scope>NUCLEOTIDE SEQUENCE [LARGE SCALE GENOMIC DNA]</scope>
    <source>
        <strain evidence="2">26DY36</strain>
    </source>
</reference>
<dbReference type="InterPro" id="IPR023606">
    <property type="entry name" value="CoA-Trfase_III_dom_1_sf"/>
</dbReference>
<dbReference type="Gene3D" id="3.30.1540.10">
    <property type="entry name" value="formyl-coa transferase, domain 3"/>
    <property type="match status" value="1"/>
</dbReference>
<keyword evidence="3" id="KW-1185">Reference proteome</keyword>
<dbReference type="EC" id="2.8.3.16" evidence="2"/>
<dbReference type="Pfam" id="PF02515">
    <property type="entry name" value="CoA_transf_3"/>
    <property type="match status" value="1"/>
</dbReference>
<proteinExistence type="predicted"/>
<dbReference type="RefSeq" id="WP_046902535.1">
    <property type="nucleotide sequence ID" value="NZ_CP011452.2"/>
</dbReference>
<dbReference type="PANTHER" id="PTHR48207:SF3">
    <property type="entry name" value="SUCCINATE--HYDROXYMETHYLGLUTARATE COA-TRANSFERASE"/>
    <property type="match status" value="1"/>
</dbReference>
<sequence>MSQPLAGFRVADFSHVMAGPFASHLLRLMGAEVIKIESRNGDQFRNYGADRRFDGMSPAFIAANVGKKSIALDLKDPEEQEIARKIVANSDVLLENFRPGVIARLGFGYDAVGEWKHDIVYCSVSGYGQKSEQRDWPAIDNIVQATSGMMMLSGAEGDPPVRIGFPIVDTLTGQTAAVAILGALLQRERTGQGAYIDVSMLDAAMAFMTSALTPYLVTGQTLKRLGNTGYSGLPTAALFETADNRHVSLGVVQENQFAALCRHLGREDWLKDPRFATPDARRANFDAMFAQLEKIFRTRDADQWERELSAVNIPCGKIRHVGEAAELCGSQALLDVNIEGLPGDGAVAVPNAGFDMEPGAPGTAEPPPRLDQNREEILQWLASLEE</sequence>
<organism evidence="2 3">
    <name type="scientific">Croceibacterium atlanticum</name>
    <dbReference type="NCBI Taxonomy" id="1267766"/>
    <lineage>
        <taxon>Bacteria</taxon>
        <taxon>Pseudomonadati</taxon>
        <taxon>Pseudomonadota</taxon>
        <taxon>Alphaproteobacteria</taxon>
        <taxon>Sphingomonadales</taxon>
        <taxon>Erythrobacteraceae</taxon>
        <taxon>Croceibacterium</taxon>
    </lineage>
</organism>
<gene>
    <name evidence="2" type="primary">frc_1</name>
    <name evidence="2" type="ORF">WYH_00453</name>
</gene>
<keyword evidence="1 2" id="KW-0808">Transferase</keyword>
<dbReference type="GO" id="GO:0033608">
    <property type="term" value="F:formyl-CoA transferase activity"/>
    <property type="evidence" value="ECO:0007669"/>
    <property type="project" value="UniProtKB-EC"/>
</dbReference>
<dbReference type="PATRIC" id="fig|1267766.3.peg.457"/>
<dbReference type="Proteomes" id="UP000034392">
    <property type="component" value="Chromosome"/>
</dbReference>
<evidence type="ECO:0000313" key="3">
    <source>
        <dbReference type="Proteomes" id="UP000034392"/>
    </source>
</evidence>
<dbReference type="InterPro" id="IPR044855">
    <property type="entry name" value="CoA-Trfase_III_dom3_sf"/>
</dbReference>
<dbReference type="SUPFAM" id="SSF89796">
    <property type="entry name" value="CoA-transferase family III (CaiB/BaiF)"/>
    <property type="match status" value="1"/>
</dbReference>
<dbReference type="OrthoDB" id="5720311at2"/>
<protein>
    <submittedName>
        <fullName evidence="2">Formyl-coenzyme A transferase</fullName>
        <ecNumber evidence="2">2.8.3.16</ecNumber>
    </submittedName>
</protein>
<dbReference type="EMBL" id="CP011452">
    <property type="protein sequence ID" value="AKH41512.1"/>
    <property type="molecule type" value="Genomic_DNA"/>
</dbReference>
<dbReference type="PANTHER" id="PTHR48207">
    <property type="entry name" value="SUCCINATE--HYDROXYMETHYLGLUTARATE COA-TRANSFERASE"/>
    <property type="match status" value="1"/>
</dbReference>
<dbReference type="InterPro" id="IPR050483">
    <property type="entry name" value="CoA-transferase_III_domain"/>
</dbReference>
<dbReference type="STRING" id="1267766.WYH_00453"/>
<dbReference type="AlphaFoldDB" id="A0A0F7KQR1"/>
<dbReference type="Gene3D" id="3.40.50.10540">
    <property type="entry name" value="Crotonobetainyl-coa:carnitine coa-transferase, domain 1"/>
    <property type="match status" value="1"/>
</dbReference>